<reference evidence="4" key="1">
    <citation type="submission" date="2020-10" db="EMBL/GenBank/DDBJ databases">
        <title>Unveiling of a novel bifunctional photoreceptor, Dualchrome1, isolated from a cosmopolitan green alga.</title>
        <authorList>
            <person name="Suzuki S."/>
            <person name="Kawachi M."/>
        </authorList>
    </citation>
    <scope>NUCLEOTIDE SEQUENCE</scope>
    <source>
        <strain evidence="4">NIES 2893</strain>
    </source>
</reference>
<gene>
    <name evidence="4" type="ORF">PPROV_000433000</name>
</gene>
<protein>
    <recommendedName>
        <fullName evidence="3">Pyrroloquinoline quinone-dependent pyranose dehydrogenase beta-propeller domain-containing protein</fullName>
    </recommendedName>
</protein>
<dbReference type="Pfam" id="PF22807">
    <property type="entry name" value="TrAA12"/>
    <property type="match status" value="1"/>
</dbReference>
<evidence type="ECO:0000313" key="5">
    <source>
        <dbReference type="Proteomes" id="UP000660262"/>
    </source>
</evidence>
<dbReference type="PANTHER" id="PTHR33546">
    <property type="entry name" value="LARGE, MULTIFUNCTIONAL SECRETED PROTEIN-RELATED"/>
    <property type="match status" value="1"/>
</dbReference>
<feature type="compositionally biased region" description="Polar residues" evidence="1">
    <location>
        <begin position="294"/>
        <end position="307"/>
    </location>
</feature>
<dbReference type="PANTHER" id="PTHR33546:SF1">
    <property type="entry name" value="LARGE, MULTIFUNCTIONAL SECRETED PROTEIN"/>
    <property type="match status" value="1"/>
</dbReference>
<comment type="caution">
    <text evidence="4">The sequence shown here is derived from an EMBL/GenBank/DDBJ whole genome shotgun (WGS) entry which is preliminary data.</text>
</comment>
<feature type="domain" description="Pyrroloquinoline quinone-dependent pyranose dehydrogenase beta-propeller" evidence="3">
    <location>
        <begin position="61"/>
        <end position="395"/>
    </location>
</feature>
<evidence type="ECO:0000256" key="1">
    <source>
        <dbReference type="SAM" id="MobiDB-lite"/>
    </source>
</evidence>
<dbReference type="EMBL" id="BNJQ01000010">
    <property type="protein sequence ID" value="GHP05580.1"/>
    <property type="molecule type" value="Genomic_DNA"/>
</dbReference>
<dbReference type="OrthoDB" id="507128at2759"/>
<evidence type="ECO:0000313" key="4">
    <source>
        <dbReference type="EMBL" id="GHP05580.1"/>
    </source>
</evidence>
<dbReference type="InterPro" id="IPR054539">
    <property type="entry name" value="Beta-prop_PDH"/>
</dbReference>
<name>A0A830HIF3_9CHLO</name>
<accession>A0A830HIF3</accession>
<proteinExistence type="predicted"/>
<feature type="chain" id="PRO_5032395427" description="Pyrroloquinoline quinone-dependent pyranose dehydrogenase beta-propeller domain-containing protein" evidence="2">
    <location>
        <begin position="26"/>
        <end position="509"/>
    </location>
</feature>
<evidence type="ECO:0000259" key="3">
    <source>
        <dbReference type="Pfam" id="PF22807"/>
    </source>
</evidence>
<evidence type="ECO:0000256" key="2">
    <source>
        <dbReference type="SAM" id="SignalP"/>
    </source>
</evidence>
<feature type="region of interest" description="Disordered" evidence="1">
    <location>
        <begin position="407"/>
        <end position="495"/>
    </location>
</feature>
<organism evidence="4 5">
    <name type="scientific">Pycnococcus provasolii</name>
    <dbReference type="NCBI Taxonomy" id="41880"/>
    <lineage>
        <taxon>Eukaryota</taxon>
        <taxon>Viridiplantae</taxon>
        <taxon>Chlorophyta</taxon>
        <taxon>Pseudoscourfieldiophyceae</taxon>
        <taxon>Pseudoscourfieldiales</taxon>
        <taxon>Pycnococcaceae</taxon>
        <taxon>Pycnococcus</taxon>
    </lineage>
</organism>
<sequence>MPARLVDVLSFSCLALLALAGTAIANEDLTKTTTLRVLPANTNAQQGGEYRLTYFSPDVPNARSLALSDRRPEWIVYVSTRRLTRVYALIDADNDGVAESTVTVIADKSTPNGIAYRGNSLFLAQVNRLWRYDNVDDAALAGKPFGNPTLISDAFPSDASHGWKFIRFDPTRTWLYVPIGAPCNICTMETAGSGPMTYGSINRIRYDGTGLEPVATGVRNTVGFDFHTHNDGELYFTDNGADGLGDDVPDCTLNVVRVNEPTSPLPGKFGYPYCHGAGSGDPYVRDAGVISPHSDPSMNPGGSTRSCGSPGEGGGAATLEQNGRIQALGPHTAPLGMRFYNRSFSEGGAHVLPKSDFPDDANETTVLVALHGSWNRSRKIGYSVHRVVLRSTGEVKTHDLTSNYYPTVPLAYDYTGDDNDDDSTGDDDDDDDYTGDDDDGDDDYTGDDDDDNDRGDDDDDNDRGDDDDDYTGDDDNDNDRGDDNNDREATTTTTDGAVFVLAVLLVAAA</sequence>
<dbReference type="AlphaFoldDB" id="A0A830HIF3"/>
<keyword evidence="2" id="KW-0732">Signal</keyword>
<feature type="compositionally biased region" description="Acidic residues" evidence="1">
    <location>
        <begin position="415"/>
        <end position="477"/>
    </location>
</feature>
<feature type="compositionally biased region" description="Basic and acidic residues" evidence="1">
    <location>
        <begin position="478"/>
        <end position="489"/>
    </location>
</feature>
<feature type="region of interest" description="Disordered" evidence="1">
    <location>
        <begin position="291"/>
        <end position="318"/>
    </location>
</feature>
<keyword evidence="5" id="KW-1185">Reference proteome</keyword>
<feature type="signal peptide" evidence="2">
    <location>
        <begin position="1"/>
        <end position="25"/>
    </location>
</feature>
<dbReference type="SUPFAM" id="SSF63825">
    <property type="entry name" value="YWTD domain"/>
    <property type="match status" value="1"/>
</dbReference>
<dbReference type="Proteomes" id="UP000660262">
    <property type="component" value="Unassembled WGS sequence"/>
</dbReference>